<evidence type="ECO:0000256" key="3">
    <source>
        <dbReference type="ARBA" id="ARBA00022676"/>
    </source>
</evidence>
<dbReference type="FunFam" id="3.40.50.11660:FF:000002">
    <property type="entry name" value="Alpha-(1,3)-fucosyltransferase"/>
    <property type="match status" value="1"/>
</dbReference>
<dbReference type="UniPathway" id="UPA00378"/>
<dbReference type="PANTHER" id="PTHR11929:SF194">
    <property type="entry name" value="ALPHA-(1,3)-FUCOSYLTRANSFERASE 10"/>
    <property type="match status" value="1"/>
</dbReference>
<organism evidence="14 15">
    <name type="scientific">Paramuricea clavata</name>
    <name type="common">Red gorgonian</name>
    <name type="synonym">Violescent sea-whip</name>
    <dbReference type="NCBI Taxonomy" id="317549"/>
    <lineage>
        <taxon>Eukaryota</taxon>
        <taxon>Metazoa</taxon>
        <taxon>Cnidaria</taxon>
        <taxon>Anthozoa</taxon>
        <taxon>Octocorallia</taxon>
        <taxon>Malacalcyonacea</taxon>
        <taxon>Plexauridae</taxon>
        <taxon>Paramuricea</taxon>
    </lineage>
</organism>
<keyword evidence="3 11" id="KW-0328">Glycosyltransferase</keyword>
<keyword evidence="4 11" id="KW-0808">Transferase</keyword>
<keyword evidence="9" id="KW-0325">Glycoprotein</keyword>
<dbReference type="AlphaFoldDB" id="A0A6S7HE65"/>
<sequence>MFYGTDFRAIDLPLPRFPWQHWALFHEESPKNNWILSHEDCIRLFNYTATFSPKSDYAVTSQYIKDPNEWAERPAVFTIDKNRYQHEEGLAPLVYVQRDCNPPSDRDRYIKELMKYIDVDSYGPCLNNKKMPENIDGFHKFDSLDFHTFLSKYKFIIAFENAICDGYMTEKLFRPLKVGSVPVYLGSPSVMDWLPNESSAVLASDFSGPKELAHFLNDLNHEDDVYNTHLVHKKPGGIYNKALLAGIKRRGWSVLGDWDKDNFGHRMYAGYECYVCDRLYEWNDTLNEHLNDPQTTAPPSSKNADNSHLGCPEPKPLIPIEGQFPQSFPYWQGLREAKALYEMILNKETDSRKFIGKYLKMSTDKYHVPKDEL</sequence>
<keyword evidence="8" id="KW-0472">Membrane</keyword>
<dbReference type="Pfam" id="PF00852">
    <property type="entry name" value="Glyco_transf_10"/>
    <property type="match status" value="1"/>
</dbReference>
<dbReference type="InterPro" id="IPR055270">
    <property type="entry name" value="Glyco_tran_10_C"/>
</dbReference>
<dbReference type="InterPro" id="IPR001503">
    <property type="entry name" value="Glyco_trans_10"/>
</dbReference>
<evidence type="ECO:0000256" key="12">
    <source>
        <dbReference type="SAM" id="MobiDB-lite"/>
    </source>
</evidence>
<comment type="similarity">
    <text evidence="2 11">Belongs to the glycosyltransferase 10 family.</text>
</comment>
<dbReference type="Proteomes" id="UP001152795">
    <property type="component" value="Unassembled WGS sequence"/>
</dbReference>
<keyword evidence="5 11" id="KW-0812">Transmembrane</keyword>
<evidence type="ECO:0000313" key="15">
    <source>
        <dbReference type="Proteomes" id="UP001152795"/>
    </source>
</evidence>
<keyword evidence="15" id="KW-1185">Reference proteome</keyword>
<dbReference type="GO" id="GO:0032580">
    <property type="term" value="C:Golgi cisterna membrane"/>
    <property type="evidence" value="ECO:0007669"/>
    <property type="project" value="UniProtKB-SubCell"/>
</dbReference>
<evidence type="ECO:0000256" key="7">
    <source>
        <dbReference type="ARBA" id="ARBA00022989"/>
    </source>
</evidence>
<accession>A0A6S7HE65</accession>
<evidence type="ECO:0000256" key="10">
    <source>
        <dbReference type="ARBA" id="ARBA00060399"/>
    </source>
</evidence>
<evidence type="ECO:0000256" key="4">
    <source>
        <dbReference type="ARBA" id="ARBA00022679"/>
    </source>
</evidence>
<name>A0A6S7HE65_PARCT</name>
<dbReference type="GO" id="GO:0046920">
    <property type="term" value="F:alpha-(1-&gt;3)-fucosyltransferase activity"/>
    <property type="evidence" value="ECO:0007669"/>
    <property type="project" value="TreeGrafter"/>
</dbReference>
<comment type="caution">
    <text evidence="14">The sequence shown here is derived from an EMBL/GenBank/DDBJ whole genome shotgun (WGS) entry which is preliminary data.</text>
</comment>
<reference evidence="14" key="1">
    <citation type="submission" date="2020-04" db="EMBL/GenBank/DDBJ databases">
        <authorList>
            <person name="Alioto T."/>
            <person name="Alioto T."/>
            <person name="Gomez Garrido J."/>
        </authorList>
    </citation>
    <scope>NUCLEOTIDE SEQUENCE</scope>
    <source>
        <strain evidence="14">A484AB</strain>
    </source>
</reference>
<dbReference type="EMBL" id="CACRXK020004069">
    <property type="protein sequence ID" value="CAB4001370.1"/>
    <property type="molecule type" value="Genomic_DNA"/>
</dbReference>
<dbReference type="EC" id="2.4.1.-" evidence="11"/>
<keyword evidence="7" id="KW-1133">Transmembrane helix</keyword>
<evidence type="ECO:0000256" key="6">
    <source>
        <dbReference type="ARBA" id="ARBA00022968"/>
    </source>
</evidence>
<evidence type="ECO:0000256" key="8">
    <source>
        <dbReference type="ARBA" id="ARBA00023136"/>
    </source>
</evidence>
<evidence type="ECO:0000256" key="1">
    <source>
        <dbReference type="ARBA" id="ARBA00004922"/>
    </source>
</evidence>
<dbReference type="OrthoDB" id="9993460at2759"/>
<keyword evidence="11" id="KW-0333">Golgi apparatus</keyword>
<evidence type="ECO:0000256" key="2">
    <source>
        <dbReference type="ARBA" id="ARBA00008919"/>
    </source>
</evidence>
<feature type="domain" description="Fucosyltransferase C-terminal" evidence="13">
    <location>
        <begin position="95"/>
        <end position="233"/>
    </location>
</feature>
<gene>
    <name evidence="14" type="ORF">PACLA_8A078603</name>
</gene>
<evidence type="ECO:0000256" key="9">
    <source>
        <dbReference type="ARBA" id="ARBA00023180"/>
    </source>
</evidence>
<comment type="subcellular location">
    <subcellularLocation>
        <location evidence="10">Endomembrane system</location>
        <topology evidence="10">Single-pass type II membrane protein</topology>
    </subcellularLocation>
    <subcellularLocation>
        <location evidence="11">Golgi apparatus</location>
        <location evidence="11">Golgi stack membrane</location>
        <topology evidence="11">Single-pass type II membrane protein</topology>
    </subcellularLocation>
</comment>
<proteinExistence type="inferred from homology"/>
<dbReference type="SUPFAM" id="SSF53756">
    <property type="entry name" value="UDP-Glycosyltransferase/glycogen phosphorylase"/>
    <property type="match status" value="1"/>
</dbReference>
<comment type="pathway">
    <text evidence="1">Protein modification; protein glycosylation.</text>
</comment>
<evidence type="ECO:0000259" key="13">
    <source>
        <dbReference type="Pfam" id="PF00852"/>
    </source>
</evidence>
<evidence type="ECO:0000313" key="14">
    <source>
        <dbReference type="EMBL" id="CAB4001370.1"/>
    </source>
</evidence>
<evidence type="ECO:0000256" key="11">
    <source>
        <dbReference type="RuleBase" id="RU003832"/>
    </source>
</evidence>
<dbReference type="PANTHER" id="PTHR11929">
    <property type="entry name" value="ALPHA- 1,3 -FUCOSYLTRANSFERASE"/>
    <property type="match status" value="1"/>
</dbReference>
<dbReference type="Gene3D" id="3.40.50.11660">
    <property type="entry name" value="Glycosyl transferase family 10, C-terminal domain"/>
    <property type="match status" value="1"/>
</dbReference>
<protein>
    <recommendedName>
        <fullName evidence="11">Fucosyltransferase</fullName>
        <ecNumber evidence="11">2.4.1.-</ecNumber>
    </recommendedName>
</protein>
<evidence type="ECO:0000256" key="5">
    <source>
        <dbReference type="ARBA" id="ARBA00022692"/>
    </source>
</evidence>
<feature type="compositionally biased region" description="Polar residues" evidence="12">
    <location>
        <begin position="292"/>
        <end position="306"/>
    </location>
</feature>
<feature type="region of interest" description="Disordered" evidence="12">
    <location>
        <begin position="290"/>
        <end position="312"/>
    </location>
</feature>
<keyword evidence="6" id="KW-0735">Signal-anchor</keyword>
<dbReference type="InterPro" id="IPR038577">
    <property type="entry name" value="GT10-like_C_sf"/>
</dbReference>